<evidence type="ECO:0000259" key="8">
    <source>
        <dbReference type="Pfam" id="PF01757"/>
    </source>
</evidence>
<feature type="transmembrane region" description="Helical" evidence="7">
    <location>
        <begin position="91"/>
        <end position="109"/>
    </location>
</feature>
<reference evidence="10" key="1">
    <citation type="journal article" date="2019" name="Int. J. Syst. Evol. Microbiol.">
        <title>The Global Catalogue of Microorganisms (GCM) 10K type strain sequencing project: providing services to taxonomists for standard genome sequencing and annotation.</title>
        <authorList>
            <consortium name="The Broad Institute Genomics Platform"/>
            <consortium name="The Broad Institute Genome Sequencing Center for Infectious Disease"/>
            <person name="Wu L."/>
            <person name="Ma J."/>
        </authorList>
    </citation>
    <scope>NUCLEOTIDE SEQUENCE [LARGE SCALE GENOMIC DNA]</scope>
    <source>
        <strain evidence="10">KCTC 23098</strain>
    </source>
</reference>
<keyword evidence="3" id="KW-1003">Cell membrane</keyword>
<keyword evidence="9" id="KW-0808">Transferase</keyword>
<comment type="subcellular location">
    <subcellularLocation>
        <location evidence="1">Cell membrane</location>
        <topology evidence="1">Multi-pass membrane protein</topology>
    </subcellularLocation>
</comment>
<evidence type="ECO:0000256" key="5">
    <source>
        <dbReference type="ARBA" id="ARBA00022989"/>
    </source>
</evidence>
<feature type="transmembrane region" description="Helical" evidence="7">
    <location>
        <begin position="195"/>
        <end position="213"/>
    </location>
</feature>
<dbReference type="RefSeq" id="WP_377612058.1">
    <property type="nucleotide sequence ID" value="NZ_JBHUPA010000011.1"/>
</dbReference>
<name>A0ABW6B3D1_9SPHI</name>
<evidence type="ECO:0000256" key="6">
    <source>
        <dbReference type="ARBA" id="ARBA00023136"/>
    </source>
</evidence>
<sequence length="352" mass="40656">MNKFLSEKLVVISFISILLVVFLHAYGPDVTLKSNSGSLGFFYLLQLFLSQVIARIAVPSFFFVSGYLFFINYYPNKRSYIDKLRKRVKSIVLPYLLWSVFSFAIFYVLQSLPPFSRFFSKDLLTSYSLEQIVGRIILRPIAYQLWFLKDLFLLCIISPALYFLTKKSYGIWIVILAFFWSLNYSFFYIVRIESLLFFSSGSLFAIYFKHVLVKTNDNSLFTKSILLIWIILSGLNSYFIGAGTSNEGITLLYKLGIIVGMLSLWNLYDLLYAKNLIKQFSFFSNSFFIYVFHEPVLTMIKKGLMSVFGVTSISKFCVYLIAPVSTIVIGVFLAFFIKKKYPKVYGFITGGR</sequence>
<dbReference type="PANTHER" id="PTHR40074:SF2">
    <property type="entry name" value="O-ACETYLTRANSFERASE WECH"/>
    <property type="match status" value="1"/>
</dbReference>
<keyword evidence="4 7" id="KW-0812">Transmembrane</keyword>
<feature type="transmembrane region" description="Helical" evidence="7">
    <location>
        <begin position="251"/>
        <end position="268"/>
    </location>
</feature>
<feature type="transmembrane region" description="Helical" evidence="7">
    <location>
        <begin position="145"/>
        <end position="164"/>
    </location>
</feature>
<keyword evidence="9" id="KW-0012">Acyltransferase</keyword>
<dbReference type="Proteomes" id="UP001597560">
    <property type="component" value="Unassembled WGS sequence"/>
</dbReference>
<dbReference type="InterPro" id="IPR002656">
    <property type="entry name" value="Acyl_transf_3_dom"/>
</dbReference>
<comment type="similarity">
    <text evidence="2">Belongs to the acyltransferase 3 family.</text>
</comment>
<organism evidence="9 10">
    <name type="scientific">Olivibacter jilunii</name>
    <dbReference type="NCBI Taxonomy" id="985016"/>
    <lineage>
        <taxon>Bacteria</taxon>
        <taxon>Pseudomonadati</taxon>
        <taxon>Bacteroidota</taxon>
        <taxon>Sphingobacteriia</taxon>
        <taxon>Sphingobacteriales</taxon>
        <taxon>Sphingobacteriaceae</taxon>
        <taxon>Olivibacter</taxon>
    </lineage>
</organism>
<evidence type="ECO:0000256" key="2">
    <source>
        <dbReference type="ARBA" id="ARBA00007400"/>
    </source>
</evidence>
<keyword evidence="6 7" id="KW-0472">Membrane</keyword>
<feature type="transmembrane region" description="Helical" evidence="7">
    <location>
        <begin position="225"/>
        <end position="245"/>
    </location>
</feature>
<evidence type="ECO:0000256" key="7">
    <source>
        <dbReference type="SAM" id="Phobius"/>
    </source>
</evidence>
<dbReference type="PANTHER" id="PTHR40074">
    <property type="entry name" value="O-ACETYLTRANSFERASE WECH"/>
    <property type="match status" value="1"/>
</dbReference>
<proteinExistence type="inferred from homology"/>
<evidence type="ECO:0000256" key="3">
    <source>
        <dbReference type="ARBA" id="ARBA00022475"/>
    </source>
</evidence>
<feature type="transmembrane region" description="Helical" evidence="7">
    <location>
        <begin position="47"/>
        <end position="70"/>
    </location>
</feature>
<dbReference type="EMBL" id="JBHUPA010000011">
    <property type="protein sequence ID" value="MFD2963936.1"/>
    <property type="molecule type" value="Genomic_DNA"/>
</dbReference>
<feature type="transmembrane region" description="Helical" evidence="7">
    <location>
        <begin position="9"/>
        <end position="27"/>
    </location>
</feature>
<dbReference type="GO" id="GO:0016746">
    <property type="term" value="F:acyltransferase activity"/>
    <property type="evidence" value="ECO:0007669"/>
    <property type="project" value="UniProtKB-KW"/>
</dbReference>
<feature type="transmembrane region" description="Helical" evidence="7">
    <location>
        <begin position="171"/>
        <end position="189"/>
    </location>
</feature>
<feature type="domain" description="Acyltransferase 3" evidence="8">
    <location>
        <begin position="14"/>
        <end position="331"/>
    </location>
</feature>
<keyword evidence="10" id="KW-1185">Reference proteome</keyword>
<keyword evidence="5 7" id="KW-1133">Transmembrane helix</keyword>
<feature type="transmembrane region" description="Helical" evidence="7">
    <location>
        <begin position="280"/>
        <end position="300"/>
    </location>
</feature>
<gene>
    <name evidence="9" type="ORF">ACFS6J_19160</name>
</gene>
<evidence type="ECO:0000256" key="1">
    <source>
        <dbReference type="ARBA" id="ARBA00004651"/>
    </source>
</evidence>
<feature type="transmembrane region" description="Helical" evidence="7">
    <location>
        <begin position="312"/>
        <end position="337"/>
    </location>
</feature>
<accession>A0ABW6B3D1</accession>
<protein>
    <submittedName>
        <fullName evidence="9">Acyltransferase family protein</fullName>
    </submittedName>
</protein>
<dbReference type="Pfam" id="PF01757">
    <property type="entry name" value="Acyl_transf_3"/>
    <property type="match status" value="1"/>
</dbReference>
<evidence type="ECO:0000313" key="9">
    <source>
        <dbReference type="EMBL" id="MFD2963936.1"/>
    </source>
</evidence>
<comment type="caution">
    <text evidence="9">The sequence shown here is derived from an EMBL/GenBank/DDBJ whole genome shotgun (WGS) entry which is preliminary data.</text>
</comment>
<evidence type="ECO:0000256" key="4">
    <source>
        <dbReference type="ARBA" id="ARBA00022692"/>
    </source>
</evidence>
<evidence type="ECO:0000313" key="10">
    <source>
        <dbReference type="Proteomes" id="UP001597560"/>
    </source>
</evidence>